<evidence type="ECO:0000256" key="9">
    <source>
        <dbReference type="ARBA" id="ARBA00022833"/>
    </source>
</evidence>
<dbReference type="Pfam" id="PF05011">
    <property type="entry name" value="DBR1"/>
    <property type="match status" value="1"/>
</dbReference>
<accession>A0AAN7SBZ1</accession>
<feature type="region of interest" description="Disordered" evidence="14">
    <location>
        <begin position="336"/>
        <end position="359"/>
    </location>
</feature>
<dbReference type="FunFam" id="3.60.21.10:FF:000035">
    <property type="entry name" value="Lariat debranching enzyme"/>
    <property type="match status" value="1"/>
</dbReference>
<dbReference type="AlphaFoldDB" id="A0AAN7SBZ1"/>
<dbReference type="GO" id="GO:0005634">
    <property type="term" value="C:nucleus"/>
    <property type="evidence" value="ECO:0007669"/>
    <property type="project" value="UniProtKB-SubCell"/>
</dbReference>
<reference evidence="17" key="1">
    <citation type="submission" date="2023-01" db="EMBL/GenBank/DDBJ databases">
        <title>Key to firefly adult light organ development and bioluminescence: homeobox transcription factors regulate luciferase expression and transportation to peroxisome.</title>
        <authorList>
            <person name="Fu X."/>
        </authorList>
    </citation>
    <scope>NUCLEOTIDE SEQUENCE [LARGE SCALE GENOMIC DNA]</scope>
</reference>
<feature type="domain" description="Lariat debranching enzyme C-terminal" evidence="15">
    <location>
        <begin position="235"/>
        <end position="375"/>
    </location>
</feature>
<keyword evidence="8" id="KW-0378">Hydrolase</keyword>
<keyword evidence="6" id="KW-0507">mRNA processing</keyword>
<dbReference type="GO" id="GO:0000398">
    <property type="term" value="P:mRNA splicing, via spliceosome"/>
    <property type="evidence" value="ECO:0007669"/>
    <property type="project" value="TreeGrafter"/>
</dbReference>
<dbReference type="EMBL" id="JARPUR010000007">
    <property type="protein sequence ID" value="KAK4872909.1"/>
    <property type="molecule type" value="Genomic_DNA"/>
</dbReference>
<protein>
    <recommendedName>
        <fullName evidence="15">Lariat debranching enzyme C-terminal domain-containing protein</fullName>
    </recommendedName>
</protein>
<evidence type="ECO:0000256" key="3">
    <source>
        <dbReference type="ARBA" id="ARBA00001954"/>
    </source>
</evidence>
<evidence type="ECO:0000313" key="17">
    <source>
        <dbReference type="Proteomes" id="UP001353858"/>
    </source>
</evidence>
<evidence type="ECO:0000256" key="6">
    <source>
        <dbReference type="ARBA" id="ARBA00022664"/>
    </source>
</evidence>
<comment type="subcellular location">
    <subcellularLocation>
        <location evidence="4">Nucleus</location>
    </subcellularLocation>
</comment>
<comment type="cofactor">
    <cofactor evidence="1">
        <name>Mn(2+)</name>
        <dbReference type="ChEBI" id="CHEBI:29035"/>
    </cofactor>
</comment>
<dbReference type="InterPro" id="IPR029052">
    <property type="entry name" value="Metallo-depent_PP-like"/>
</dbReference>
<name>A0AAN7SBZ1_9COLE</name>
<comment type="caution">
    <text evidence="16">The sequence shown here is derived from an EMBL/GenBank/DDBJ whole genome shotgun (WGS) entry which is preliminary data.</text>
</comment>
<comment type="function">
    <text evidence="13">Cleaves the 2'-5' phosphodiester linkage at the branch point of lariat intron pre-mRNAs after splicing and converts them into linear molecules that are subsequently degraded. It thereby facilitates ribonucleotide turnover.</text>
</comment>
<evidence type="ECO:0000256" key="10">
    <source>
        <dbReference type="ARBA" id="ARBA00023004"/>
    </source>
</evidence>
<dbReference type="InterPro" id="IPR004843">
    <property type="entry name" value="Calcineurin-like_PHP"/>
</dbReference>
<dbReference type="SUPFAM" id="SSF56300">
    <property type="entry name" value="Metallo-dependent phosphatases"/>
    <property type="match status" value="1"/>
</dbReference>
<gene>
    <name evidence="16" type="ORF">RN001_014938</name>
</gene>
<evidence type="ECO:0000256" key="1">
    <source>
        <dbReference type="ARBA" id="ARBA00001936"/>
    </source>
</evidence>
<evidence type="ECO:0000256" key="7">
    <source>
        <dbReference type="ARBA" id="ARBA00022723"/>
    </source>
</evidence>
<dbReference type="InterPro" id="IPR041816">
    <property type="entry name" value="Dbr1_N"/>
</dbReference>
<evidence type="ECO:0000256" key="14">
    <source>
        <dbReference type="SAM" id="MobiDB-lite"/>
    </source>
</evidence>
<dbReference type="SMART" id="SM01124">
    <property type="entry name" value="DBR1"/>
    <property type="match status" value="1"/>
</dbReference>
<dbReference type="GO" id="GO:0008419">
    <property type="term" value="F:RNA lariat debranching enzyme activity"/>
    <property type="evidence" value="ECO:0007669"/>
    <property type="project" value="UniProtKB-ARBA"/>
</dbReference>
<dbReference type="Pfam" id="PF00149">
    <property type="entry name" value="Metallophos"/>
    <property type="match status" value="1"/>
</dbReference>
<dbReference type="GO" id="GO:0046872">
    <property type="term" value="F:metal ion binding"/>
    <property type="evidence" value="ECO:0007669"/>
    <property type="project" value="UniProtKB-KW"/>
</dbReference>
<keyword evidence="17" id="KW-1185">Reference proteome</keyword>
<keyword evidence="10" id="KW-0408">Iron</keyword>
<comment type="similarity">
    <text evidence="5">Belongs to the lariat debranching enzyme family.</text>
</comment>
<evidence type="ECO:0000256" key="2">
    <source>
        <dbReference type="ARBA" id="ARBA00001947"/>
    </source>
</evidence>
<dbReference type="CDD" id="cd00844">
    <property type="entry name" value="MPP_Dbr1_N"/>
    <property type="match status" value="1"/>
</dbReference>
<evidence type="ECO:0000256" key="11">
    <source>
        <dbReference type="ARBA" id="ARBA00023211"/>
    </source>
</evidence>
<dbReference type="PANTHER" id="PTHR12849">
    <property type="entry name" value="RNA LARIAT DEBRANCHING ENZYME"/>
    <property type="match status" value="1"/>
</dbReference>
<evidence type="ECO:0000256" key="12">
    <source>
        <dbReference type="ARBA" id="ARBA00023242"/>
    </source>
</evidence>
<dbReference type="Gene3D" id="3.60.21.10">
    <property type="match status" value="1"/>
</dbReference>
<comment type="cofactor">
    <cofactor evidence="2">
        <name>Zn(2+)</name>
        <dbReference type="ChEBI" id="CHEBI:29105"/>
    </cofactor>
</comment>
<evidence type="ECO:0000256" key="4">
    <source>
        <dbReference type="ARBA" id="ARBA00004123"/>
    </source>
</evidence>
<keyword evidence="9" id="KW-0862">Zinc</keyword>
<evidence type="ECO:0000256" key="5">
    <source>
        <dbReference type="ARBA" id="ARBA00006045"/>
    </source>
</evidence>
<evidence type="ECO:0000313" key="16">
    <source>
        <dbReference type="EMBL" id="KAK4872909.1"/>
    </source>
</evidence>
<sequence length="476" mass="54635">MKIAIEGCAHGELETIYDTIKLLEDKEGIKVDLLIICGDFQACRNEEDLHCMAVPQKYYNMQSFYKYYNGEKEAPVLTVFIGGNHEASNYLQELPYGGWVAPNIYYMGYAGVVNIAGIRIAGISGIYKGHDYLKGRYEKSPYSNETKRSVYHIRNLDTFRLKQLSQPIDIFVSHDWPSDIWNYGNMKQLLKFKPYFKDDMESKKLGSKPCQDLLMQLQPKYYFAAHLHCKFAALVKHDDGKKVTKFLALDKCLPKRRFLQITDIPHDPTLKIRLEYDLEWLAILFSTNHLISIREALNYLPGSTSKERWQFTPNEEEKEIVLKKFLNLEVPENFEKTADGYQPDNSNRGHVRQPSPRTNPQTTLFCKILGIDDPLNLLGALTNELKFESSLTDDSTSTEDDSDVYETFIKSTPAKLSLPKPKFDTSDNTDLSAICKNTCLSDEEIVVKELEEEVSPSNPKKFKRRNASLYCDEGVD</sequence>
<keyword evidence="11" id="KW-0464">Manganese</keyword>
<dbReference type="Proteomes" id="UP001353858">
    <property type="component" value="Unassembled WGS sequence"/>
</dbReference>
<proteinExistence type="inferred from homology"/>
<keyword evidence="7" id="KW-0479">Metal-binding</keyword>
<dbReference type="PANTHER" id="PTHR12849:SF0">
    <property type="entry name" value="LARIAT DEBRANCHING ENZYME"/>
    <property type="match status" value="1"/>
</dbReference>
<evidence type="ECO:0000256" key="13">
    <source>
        <dbReference type="ARBA" id="ARBA00058627"/>
    </source>
</evidence>
<evidence type="ECO:0000256" key="8">
    <source>
        <dbReference type="ARBA" id="ARBA00022801"/>
    </source>
</evidence>
<organism evidence="16 17">
    <name type="scientific">Aquatica leii</name>
    <dbReference type="NCBI Taxonomy" id="1421715"/>
    <lineage>
        <taxon>Eukaryota</taxon>
        <taxon>Metazoa</taxon>
        <taxon>Ecdysozoa</taxon>
        <taxon>Arthropoda</taxon>
        <taxon>Hexapoda</taxon>
        <taxon>Insecta</taxon>
        <taxon>Pterygota</taxon>
        <taxon>Neoptera</taxon>
        <taxon>Endopterygota</taxon>
        <taxon>Coleoptera</taxon>
        <taxon>Polyphaga</taxon>
        <taxon>Elateriformia</taxon>
        <taxon>Elateroidea</taxon>
        <taxon>Lampyridae</taxon>
        <taxon>Luciolinae</taxon>
        <taxon>Aquatica</taxon>
    </lineage>
</organism>
<evidence type="ECO:0000259" key="15">
    <source>
        <dbReference type="SMART" id="SM01124"/>
    </source>
</evidence>
<dbReference type="InterPro" id="IPR007708">
    <property type="entry name" value="DBR1_C"/>
</dbReference>
<comment type="cofactor">
    <cofactor evidence="3">
        <name>Fe(2+)</name>
        <dbReference type="ChEBI" id="CHEBI:29033"/>
    </cofactor>
</comment>
<keyword evidence="12" id="KW-0539">Nucleus</keyword>